<name>A0ABS8RVS6_DATST</name>
<organism evidence="1 2">
    <name type="scientific">Datura stramonium</name>
    <name type="common">Jimsonweed</name>
    <name type="synonym">Common thornapple</name>
    <dbReference type="NCBI Taxonomy" id="4076"/>
    <lineage>
        <taxon>Eukaryota</taxon>
        <taxon>Viridiplantae</taxon>
        <taxon>Streptophyta</taxon>
        <taxon>Embryophyta</taxon>
        <taxon>Tracheophyta</taxon>
        <taxon>Spermatophyta</taxon>
        <taxon>Magnoliopsida</taxon>
        <taxon>eudicotyledons</taxon>
        <taxon>Gunneridae</taxon>
        <taxon>Pentapetalae</taxon>
        <taxon>asterids</taxon>
        <taxon>lamiids</taxon>
        <taxon>Solanales</taxon>
        <taxon>Solanaceae</taxon>
        <taxon>Solanoideae</taxon>
        <taxon>Datureae</taxon>
        <taxon>Datura</taxon>
    </lineage>
</organism>
<accession>A0ABS8RVS6</accession>
<dbReference type="EMBL" id="JACEIK010000147">
    <property type="protein sequence ID" value="MCD7450874.1"/>
    <property type="molecule type" value="Genomic_DNA"/>
</dbReference>
<comment type="caution">
    <text evidence="1">The sequence shown here is derived from an EMBL/GenBank/DDBJ whole genome shotgun (WGS) entry which is preliminary data.</text>
</comment>
<gene>
    <name evidence="1" type="ORF">HAX54_008848</name>
</gene>
<protein>
    <submittedName>
        <fullName evidence="1">Uncharacterized protein</fullName>
    </submittedName>
</protein>
<keyword evidence="2" id="KW-1185">Reference proteome</keyword>
<proteinExistence type="predicted"/>
<dbReference type="Proteomes" id="UP000823775">
    <property type="component" value="Unassembled WGS sequence"/>
</dbReference>
<sequence length="212" mass="24673">MGQETQNEDASMPQQPPQGYGLHWLMEQEGIMWFKETRELKYSHELRINRDSLAFEFPQMIDRIHTLRLDFVFKYTGECNLNLVGEFLANWEPKERTKQGCIEESEGEKGADICFWGLLIRFLREGQIEEEVFDYRPRYDPKGIDVKKKKELEGLGSALSRPPVLEPAVCRYQLIAFRCGSSNVHNSLAWHLLNADAYLWSTCPCFSSDRSL</sequence>
<evidence type="ECO:0000313" key="2">
    <source>
        <dbReference type="Proteomes" id="UP000823775"/>
    </source>
</evidence>
<evidence type="ECO:0000313" key="1">
    <source>
        <dbReference type="EMBL" id="MCD7450874.1"/>
    </source>
</evidence>
<reference evidence="1 2" key="1">
    <citation type="journal article" date="2021" name="BMC Genomics">
        <title>Datura genome reveals duplications of psychoactive alkaloid biosynthetic genes and high mutation rate following tissue culture.</title>
        <authorList>
            <person name="Rajewski A."/>
            <person name="Carter-House D."/>
            <person name="Stajich J."/>
            <person name="Litt A."/>
        </authorList>
    </citation>
    <scope>NUCLEOTIDE SEQUENCE [LARGE SCALE GENOMIC DNA]</scope>
    <source>
        <strain evidence="1">AR-01</strain>
    </source>
</reference>